<gene>
    <name evidence="1" type="primary">ORF91742</name>
</gene>
<dbReference type="EMBL" id="HACG01027730">
    <property type="protein sequence ID" value="CEK74595.1"/>
    <property type="molecule type" value="Transcribed_RNA"/>
</dbReference>
<feature type="non-terminal residue" evidence="1">
    <location>
        <position position="1"/>
    </location>
</feature>
<dbReference type="AlphaFoldDB" id="A0A0B7A3Q1"/>
<protein>
    <submittedName>
        <fullName evidence="1">Uncharacterized protein</fullName>
    </submittedName>
</protein>
<accession>A0A0B7A3Q1</accession>
<organism evidence="1">
    <name type="scientific">Arion vulgaris</name>
    <dbReference type="NCBI Taxonomy" id="1028688"/>
    <lineage>
        <taxon>Eukaryota</taxon>
        <taxon>Metazoa</taxon>
        <taxon>Spiralia</taxon>
        <taxon>Lophotrochozoa</taxon>
        <taxon>Mollusca</taxon>
        <taxon>Gastropoda</taxon>
        <taxon>Heterobranchia</taxon>
        <taxon>Euthyneura</taxon>
        <taxon>Panpulmonata</taxon>
        <taxon>Eupulmonata</taxon>
        <taxon>Stylommatophora</taxon>
        <taxon>Helicina</taxon>
        <taxon>Arionoidea</taxon>
        <taxon>Arionidae</taxon>
        <taxon>Arion</taxon>
    </lineage>
</organism>
<name>A0A0B7A3Q1_9EUPU</name>
<proteinExistence type="predicted"/>
<sequence>NEIDIHDTLLNNAYQKIWTDQGCLTILPVVKLNTTNEDLSRWRSIDSNIGLDFNNPIIFHYYPPNNLNDTAGNDTAGGNNTNVTTTELTISYVKEEMIVNDTMVTLFGLEQFHVYNIVVIACHDTDPVTDYKMC</sequence>
<reference evidence="1" key="1">
    <citation type="submission" date="2014-12" db="EMBL/GenBank/DDBJ databases">
        <title>Insight into the proteome of Arion vulgaris.</title>
        <authorList>
            <person name="Aradska J."/>
            <person name="Bulat T."/>
            <person name="Smidak R."/>
            <person name="Sarate P."/>
            <person name="Gangsoo J."/>
            <person name="Sialana F."/>
            <person name="Bilban M."/>
            <person name="Lubec G."/>
        </authorList>
    </citation>
    <scope>NUCLEOTIDE SEQUENCE</scope>
    <source>
        <tissue evidence="1">Skin</tissue>
    </source>
</reference>
<feature type="non-terminal residue" evidence="1">
    <location>
        <position position="134"/>
    </location>
</feature>
<evidence type="ECO:0000313" key="1">
    <source>
        <dbReference type="EMBL" id="CEK74595.1"/>
    </source>
</evidence>